<dbReference type="EMBL" id="JAOYFB010000039">
    <property type="protein sequence ID" value="KAK4029669.1"/>
    <property type="molecule type" value="Genomic_DNA"/>
</dbReference>
<comment type="caution">
    <text evidence="1">The sequence shown here is derived from an EMBL/GenBank/DDBJ whole genome shotgun (WGS) entry which is preliminary data.</text>
</comment>
<protein>
    <submittedName>
        <fullName evidence="1">Uncharacterized protein</fullName>
    </submittedName>
</protein>
<gene>
    <name evidence="1" type="ORF">OUZ56_022637</name>
</gene>
<organism evidence="1 2">
    <name type="scientific">Daphnia magna</name>
    <dbReference type="NCBI Taxonomy" id="35525"/>
    <lineage>
        <taxon>Eukaryota</taxon>
        <taxon>Metazoa</taxon>
        <taxon>Ecdysozoa</taxon>
        <taxon>Arthropoda</taxon>
        <taxon>Crustacea</taxon>
        <taxon>Branchiopoda</taxon>
        <taxon>Diplostraca</taxon>
        <taxon>Cladocera</taxon>
        <taxon>Anomopoda</taxon>
        <taxon>Daphniidae</taxon>
        <taxon>Daphnia</taxon>
    </lineage>
</organism>
<keyword evidence="2" id="KW-1185">Reference proteome</keyword>
<name>A0ABR0AXA0_9CRUS</name>
<dbReference type="Proteomes" id="UP001234178">
    <property type="component" value="Unassembled WGS sequence"/>
</dbReference>
<evidence type="ECO:0000313" key="2">
    <source>
        <dbReference type="Proteomes" id="UP001234178"/>
    </source>
</evidence>
<accession>A0ABR0AXA0</accession>
<proteinExistence type="predicted"/>
<evidence type="ECO:0000313" key="1">
    <source>
        <dbReference type="EMBL" id="KAK4029669.1"/>
    </source>
</evidence>
<reference evidence="1 2" key="1">
    <citation type="journal article" date="2023" name="Nucleic Acids Res.">
        <title>The hologenome of Daphnia magna reveals possible DNA methylation and microbiome-mediated evolution of the host genome.</title>
        <authorList>
            <person name="Chaturvedi A."/>
            <person name="Li X."/>
            <person name="Dhandapani V."/>
            <person name="Marshall H."/>
            <person name="Kissane S."/>
            <person name="Cuenca-Cambronero M."/>
            <person name="Asole G."/>
            <person name="Calvet F."/>
            <person name="Ruiz-Romero M."/>
            <person name="Marangio P."/>
            <person name="Guigo R."/>
            <person name="Rago D."/>
            <person name="Mirbahai L."/>
            <person name="Eastwood N."/>
            <person name="Colbourne J.K."/>
            <person name="Zhou J."/>
            <person name="Mallon E."/>
            <person name="Orsini L."/>
        </authorList>
    </citation>
    <scope>NUCLEOTIDE SEQUENCE [LARGE SCALE GENOMIC DNA]</scope>
    <source>
        <strain evidence="1">LRV0_1</strain>
    </source>
</reference>
<sequence>MTGELDDVKDQQLSRWWYRKLFEARANHGPNGRINFQSTESHFGFRTILLSIAILVDIRKSVTNHTYTAVNTLQSGRSDMHIPHFHKRIYSCMGSTISRTLTEENKPIKKQNFGENRNIKLSAKIKRNRIKPPSNIYVGITKHEFRYRPIGIGPMTVACVRNIDLSQQATQPLYSSATSD</sequence>